<dbReference type="EMBL" id="MU866152">
    <property type="protein sequence ID" value="KAK4177887.1"/>
    <property type="molecule type" value="Genomic_DNA"/>
</dbReference>
<sequence length="206" mass="23501">MHLIDCHPERYGQLSYDYYLNKLRPVTSSRIAQPMRRSQSIHLRTTFSPSVPSTLPLCEPLKASFSKLSGTGDGNLFRERHCYSPIPPINPFPVLHIFRGLASFRIASPSSSSGRGCRRCHKKEWLIMGRKPCLTTICRESTCWVLYYTYTGADWDFRVRTIQFCGKFWTKPTEGPKSRLASGGTMRITTTLMMRAKFSSMGEMKG</sequence>
<reference evidence="1" key="1">
    <citation type="journal article" date="2023" name="Mol. Phylogenet. Evol.">
        <title>Genome-scale phylogeny and comparative genomics of the fungal order Sordariales.</title>
        <authorList>
            <person name="Hensen N."/>
            <person name="Bonometti L."/>
            <person name="Westerberg I."/>
            <person name="Brannstrom I.O."/>
            <person name="Guillou S."/>
            <person name="Cros-Aarteil S."/>
            <person name="Calhoun S."/>
            <person name="Haridas S."/>
            <person name="Kuo A."/>
            <person name="Mondo S."/>
            <person name="Pangilinan J."/>
            <person name="Riley R."/>
            <person name="LaButti K."/>
            <person name="Andreopoulos B."/>
            <person name="Lipzen A."/>
            <person name="Chen C."/>
            <person name="Yan M."/>
            <person name="Daum C."/>
            <person name="Ng V."/>
            <person name="Clum A."/>
            <person name="Steindorff A."/>
            <person name="Ohm R.A."/>
            <person name="Martin F."/>
            <person name="Silar P."/>
            <person name="Natvig D.O."/>
            <person name="Lalanne C."/>
            <person name="Gautier V."/>
            <person name="Ament-Velasquez S.L."/>
            <person name="Kruys A."/>
            <person name="Hutchinson M.I."/>
            <person name="Powell A.J."/>
            <person name="Barry K."/>
            <person name="Miller A.N."/>
            <person name="Grigoriev I.V."/>
            <person name="Debuchy R."/>
            <person name="Gladieux P."/>
            <person name="Hiltunen Thoren M."/>
            <person name="Johannesson H."/>
        </authorList>
    </citation>
    <scope>NUCLEOTIDE SEQUENCE</scope>
    <source>
        <strain evidence="1">CBS 892.96</strain>
    </source>
</reference>
<protein>
    <submittedName>
        <fullName evidence="1">Uncharacterized protein</fullName>
    </submittedName>
</protein>
<reference evidence="1" key="2">
    <citation type="submission" date="2023-05" db="EMBL/GenBank/DDBJ databases">
        <authorList>
            <consortium name="Lawrence Berkeley National Laboratory"/>
            <person name="Steindorff A."/>
            <person name="Hensen N."/>
            <person name="Bonometti L."/>
            <person name="Westerberg I."/>
            <person name="Brannstrom I.O."/>
            <person name="Guillou S."/>
            <person name="Cros-Aarteil S."/>
            <person name="Calhoun S."/>
            <person name="Haridas S."/>
            <person name="Kuo A."/>
            <person name="Mondo S."/>
            <person name="Pangilinan J."/>
            <person name="Riley R."/>
            <person name="Labutti K."/>
            <person name="Andreopoulos B."/>
            <person name="Lipzen A."/>
            <person name="Chen C."/>
            <person name="Yanf M."/>
            <person name="Daum C."/>
            <person name="Ng V."/>
            <person name="Clum A."/>
            <person name="Ohm R."/>
            <person name="Martin F."/>
            <person name="Silar P."/>
            <person name="Natvig D."/>
            <person name="Lalanne C."/>
            <person name="Gautier V."/>
            <person name="Ament-Velasquez S.L."/>
            <person name="Kruys A."/>
            <person name="Hutchinson M.I."/>
            <person name="Powell A.J."/>
            <person name="Barry K."/>
            <person name="Miller A.N."/>
            <person name="Grigoriev I.V."/>
            <person name="Debuchy R."/>
            <person name="Gladieux P."/>
            <person name="Thoren M.H."/>
            <person name="Johannesson H."/>
        </authorList>
    </citation>
    <scope>NUCLEOTIDE SEQUENCE</scope>
    <source>
        <strain evidence="1">CBS 892.96</strain>
    </source>
</reference>
<organism evidence="1 2">
    <name type="scientific">Triangularia setosa</name>
    <dbReference type="NCBI Taxonomy" id="2587417"/>
    <lineage>
        <taxon>Eukaryota</taxon>
        <taxon>Fungi</taxon>
        <taxon>Dikarya</taxon>
        <taxon>Ascomycota</taxon>
        <taxon>Pezizomycotina</taxon>
        <taxon>Sordariomycetes</taxon>
        <taxon>Sordariomycetidae</taxon>
        <taxon>Sordariales</taxon>
        <taxon>Podosporaceae</taxon>
        <taxon>Triangularia</taxon>
    </lineage>
</organism>
<dbReference type="AlphaFoldDB" id="A0AAN6WD42"/>
<comment type="caution">
    <text evidence="1">The sequence shown here is derived from an EMBL/GenBank/DDBJ whole genome shotgun (WGS) entry which is preliminary data.</text>
</comment>
<name>A0AAN6WD42_9PEZI</name>
<proteinExistence type="predicted"/>
<keyword evidence="2" id="KW-1185">Reference proteome</keyword>
<evidence type="ECO:0000313" key="2">
    <source>
        <dbReference type="Proteomes" id="UP001302321"/>
    </source>
</evidence>
<dbReference type="Proteomes" id="UP001302321">
    <property type="component" value="Unassembled WGS sequence"/>
</dbReference>
<evidence type="ECO:0000313" key="1">
    <source>
        <dbReference type="EMBL" id="KAK4177887.1"/>
    </source>
</evidence>
<gene>
    <name evidence="1" type="ORF">QBC36DRAFT_377258</name>
</gene>
<accession>A0AAN6WD42</accession>